<sequence length="288" mass="33106">MLAGNEFQSLGRAIVKEDEYEDVRWDGIVSIVSWRERVFRLWWEERSFRPVYMNLCSLQLMKLKANEIMDEFRCAMCSNFSGCGALSHHTRKAVSMKLINRKVKKEARKIVYYSLALDDITDTAKLEIFIRAIDQDASTGTTTDCSFHAKYLVRPLPKVTQPTTPSDYRPISILPTLSKVLERIVHRQLTDYLDSYNLLDPLQSGFRPNHSTSTALLKITEDAREPMDRREVTVLSLVDFSRAFETIDIDILIAKLKMLHLSDTAIMWTFAIAINVCLTIIGFLLDET</sequence>
<evidence type="ECO:0000313" key="3">
    <source>
        <dbReference type="EMBL" id="KAJ4429488.1"/>
    </source>
</evidence>
<gene>
    <name evidence="3" type="ORF">ANN_21657</name>
</gene>
<keyword evidence="4" id="KW-1185">Reference proteome</keyword>
<name>A0ABQ8S6E1_PERAM</name>
<keyword evidence="1" id="KW-0472">Membrane</keyword>
<feature type="domain" description="Reverse transcriptase" evidence="2">
    <location>
        <begin position="165"/>
        <end position="269"/>
    </location>
</feature>
<evidence type="ECO:0000256" key="1">
    <source>
        <dbReference type="SAM" id="Phobius"/>
    </source>
</evidence>
<dbReference type="EMBL" id="JAJSOF020000033">
    <property type="protein sequence ID" value="KAJ4429488.1"/>
    <property type="molecule type" value="Genomic_DNA"/>
</dbReference>
<accession>A0ABQ8S6E1</accession>
<proteinExistence type="predicted"/>
<evidence type="ECO:0000313" key="4">
    <source>
        <dbReference type="Proteomes" id="UP001148838"/>
    </source>
</evidence>
<keyword evidence="1" id="KW-0812">Transmembrane</keyword>
<dbReference type="InterPro" id="IPR000477">
    <property type="entry name" value="RT_dom"/>
</dbReference>
<keyword evidence="1" id="KW-1133">Transmembrane helix</keyword>
<dbReference type="SUPFAM" id="SSF56672">
    <property type="entry name" value="DNA/RNA polymerases"/>
    <property type="match status" value="1"/>
</dbReference>
<comment type="caution">
    <text evidence="3">The sequence shown here is derived from an EMBL/GenBank/DDBJ whole genome shotgun (WGS) entry which is preliminary data.</text>
</comment>
<dbReference type="InterPro" id="IPR043502">
    <property type="entry name" value="DNA/RNA_pol_sf"/>
</dbReference>
<reference evidence="3 4" key="1">
    <citation type="journal article" date="2022" name="Allergy">
        <title>Genome assembly and annotation of Periplaneta americana reveal a comprehensive cockroach allergen profile.</title>
        <authorList>
            <person name="Wang L."/>
            <person name="Xiong Q."/>
            <person name="Saelim N."/>
            <person name="Wang L."/>
            <person name="Nong W."/>
            <person name="Wan A.T."/>
            <person name="Shi M."/>
            <person name="Liu X."/>
            <person name="Cao Q."/>
            <person name="Hui J.H.L."/>
            <person name="Sookrung N."/>
            <person name="Leung T.F."/>
            <person name="Tungtrongchitr A."/>
            <person name="Tsui S.K.W."/>
        </authorList>
    </citation>
    <scope>NUCLEOTIDE SEQUENCE [LARGE SCALE GENOMIC DNA]</scope>
    <source>
        <strain evidence="3">PWHHKU_190912</strain>
    </source>
</reference>
<evidence type="ECO:0000259" key="2">
    <source>
        <dbReference type="Pfam" id="PF00078"/>
    </source>
</evidence>
<organism evidence="3 4">
    <name type="scientific">Periplaneta americana</name>
    <name type="common">American cockroach</name>
    <name type="synonym">Blatta americana</name>
    <dbReference type="NCBI Taxonomy" id="6978"/>
    <lineage>
        <taxon>Eukaryota</taxon>
        <taxon>Metazoa</taxon>
        <taxon>Ecdysozoa</taxon>
        <taxon>Arthropoda</taxon>
        <taxon>Hexapoda</taxon>
        <taxon>Insecta</taxon>
        <taxon>Pterygota</taxon>
        <taxon>Neoptera</taxon>
        <taxon>Polyneoptera</taxon>
        <taxon>Dictyoptera</taxon>
        <taxon>Blattodea</taxon>
        <taxon>Blattoidea</taxon>
        <taxon>Blattidae</taxon>
        <taxon>Blattinae</taxon>
        <taxon>Periplaneta</taxon>
    </lineage>
</organism>
<dbReference type="Proteomes" id="UP001148838">
    <property type="component" value="Unassembled WGS sequence"/>
</dbReference>
<protein>
    <recommendedName>
        <fullName evidence="2">Reverse transcriptase domain-containing protein</fullName>
    </recommendedName>
</protein>
<dbReference type="Pfam" id="PF00078">
    <property type="entry name" value="RVT_1"/>
    <property type="match status" value="1"/>
</dbReference>
<dbReference type="PANTHER" id="PTHR33332">
    <property type="entry name" value="REVERSE TRANSCRIPTASE DOMAIN-CONTAINING PROTEIN"/>
    <property type="match status" value="1"/>
</dbReference>
<feature type="transmembrane region" description="Helical" evidence="1">
    <location>
        <begin position="265"/>
        <end position="285"/>
    </location>
</feature>